<name>A0ABD4AAC7_9BACI</name>
<proteinExistence type="predicted"/>
<protein>
    <submittedName>
        <fullName evidence="1">Uncharacterized protein</fullName>
    </submittedName>
</protein>
<dbReference type="EMBL" id="JXLU01000012">
    <property type="protein sequence ID" value="KIO74087.1"/>
    <property type="molecule type" value="Genomic_DNA"/>
</dbReference>
<evidence type="ECO:0000313" key="1">
    <source>
        <dbReference type="EMBL" id="KIO74087.1"/>
    </source>
</evidence>
<organism evidence="1 2">
    <name type="scientific">Caldibacillus thermoamylovorans</name>
    <dbReference type="NCBI Taxonomy" id="35841"/>
    <lineage>
        <taxon>Bacteria</taxon>
        <taxon>Bacillati</taxon>
        <taxon>Bacillota</taxon>
        <taxon>Bacilli</taxon>
        <taxon>Bacillales</taxon>
        <taxon>Bacillaceae</taxon>
        <taxon>Caldibacillus</taxon>
    </lineage>
</organism>
<gene>
    <name evidence="1" type="ORF">B4167_0526</name>
</gene>
<reference evidence="1 2" key="1">
    <citation type="submission" date="2015-01" db="EMBL/GenBank/DDBJ databases">
        <title>Draft Genome Sequences of Four Bacillus thermoamylovorans Strains, Isolated From Food Products.</title>
        <authorList>
            <person name="Krawcyk A.O."/>
            <person name="Berendsen E.M."/>
            <person name="Eijlander R.T."/>
            <person name="de Jong A."/>
            <person name="Wells-Bennik M."/>
            <person name="Kuipers O.P."/>
        </authorList>
    </citation>
    <scope>NUCLEOTIDE SEQUENCE [LARGE SCALE GENOMIC DNA]</scope>
    <source>
        <strain evidence="1 2">B4167</strain>
    </source>
</reference>
<dbReference type="AlphaFoldDB" id="A0ABD4AAC7"/>
<evidence type="ECO:0000313" key="2">
    <source>
        <dbReference type="Proteomes" id="UP000032076"/>
    </source>
</evidence>
<sequence>MDKTTGTRMPFFVKKQTHKPLKAGKAQKIIPKNENVVNF</sequence>
<comment type="caution">
    <text evidence="1">The sequence shown here is derived from an EMBL/GenBank/DDBJ whole genome shotgun (WGS) entry which is preliminary data.</text>
</comment>
<accession>A0ABD4AAC7</accession>
<dbReference type="Proteomes" id="UP000032076">
    <property type="component" value="Unassembled WGS sequence"/>
</dbReference>